<evidence type="ECO:0000256" key="1">
    <source>
        <dbReference type="SAM" id="Coils"/>
    </source>
</evidence>
<feature type="coiled-coil region" evidence="1">
    <location>
        <begin position="31"/>
        <end position="79"/>
    </location>
</feature>
<evidence type="ECO:0000313" key="3">
    <source>
        <dbReference type="Proteomes" id="UP001362999"/>
    </source>
</evidence>
<dbReference type="EMBL" id="JAWWNJ010000071">
    <property type="protein sequence ID" value="KAK7007404.1"/>
    <property type="molecule type" value="Genomic_DNA"/>
</dbReference>
<keyword evidence="3" id="KW-1185">Reference proteome</keyword>
<gene>
    <name evidence="2" type="ORF">R3P38DRAFT_3212460</name>
</gene>
<protein>
    <submittedName>
        <fullName evidence="2">Uncharacterized protein</fullName>
    </submittedName>
</protein>
<evidence type="ECO:0000313" key="2">
    <source>
        <dbReference type="EMBL" id="KAK7007404.1"/>
    </source>
</evidence>
<dbReference type="Proteomes" id="UP001362999">
    <property type="component" value="Unassembled WGS sequence"/>
</dbReference>
<proteinExistence type="predicted"/>
<sequence length="359" mass="41046">MESLSTKFEAIHGTRRHHLLHSNEVPLETELAELRAVISKMDVALDRLDDEIDRVYDHLFELQHRRDELLDRRNKTEESVPLFEGFPPSCLAKSFCGRCPCLKTVRRGLASSCSLPTLAVTLIPITYHANMNPGVMYPLPMVETQVELAKAEPQIQVLEYLMEYMSRWEELSIGLTSFLYPILERMGDRLPLLRRFWVEWMSLESQQSAGPITAFQRAPSLLTRYQLDAPWDTHRDILALAPNLVEAYIAVDYDEDDHWPDPRAWTATFCSYQILQYVTFPVLEEIAVEIDPDEVDAISEYLPALNQPILLHTSLPVYLTEFKIMIDNDESPPETTRPIPSGPHVFTQCGANHGRSAPA</sequence>
<accession>A0AAW0ADV9</accession>
<organism evidence="2 3">
    <name type="scientific">Favolaschia claudopus</name>
    <dbReference type="NCBI Taxonomy" id="2862362"/>
    <lineage>
        <taxon>Eukaryota</taxon>
        <taxon>Fungi</taxon>
        <taxon>Dikarya</taxon>
        <taxon>Basidiomycota</taxon>
        <taxon>Agaricomycotina</taxon>
        <taxon>Agaricomycetes</taxon>
        <taxon>Agaricomycetidae</taxon>
        <taxon>Agaricales</taxon>
        <taxon>Marasmiineae</taxon>
        <taxon>Mycenaceae</taxon>
        <taxon>Favolaschia</taxon>
    </lineage>
</organism>
<keyword evidence="1" id="KW-0175">Coiled coil</keyword>
<name>A0AAW0ADV9_9AGAR</name>
<reference evidence="2 3" key="1">
    <citation type="journal article" date="2024" name="J Genomics">
        <title>Draft genome sequencing and assembly of Favolaschia claudopus CIRM-BRFM 2984 isolated from oak limbs.</title>
        <authorList>
            <person name="Navarro D."/>
            <person name="Drula E."/>
            <person name="Chaduli D."/>
            <person name="Cazenave R."/>
            <person name="Ahrendt S."/>
            <person name="Wang J."/>
            <person name="Lipzen A."/>
            <person name="Daum C."/>
            <person name="Barry K."/>
            <person name="Grigoriev I.V."/>
            <person name="Favel A."/>
            <person name="Rosso M.N."/>
            <person name="Martin F."/>
        </authorList>
    </citation>
    <scope>NUCLEOTIDE SEQUENCE [LARGE SCALE GENOMIC DNA]</scope>
    <source>
        <strain evidence="2 3">CIRM-BRFM 2984</strain>
    </source>
</reference>
<dbReference type="AlphaFoldDB" id="A0AAW0ADV9"/>
<comment type="caution">
    <text evidence="2">The sequence shown here is derived from an EMBL/GenBank/DDBJ whole genome shotgun (WGS) entry which is preliminary data.</text>
</comment>